<name>A0A094JIB0_9BACL</name>
<evidence type="ECO:0000313" key="1">
    <source>
        <dbReference type="EMBL" id="KFZ32281.1"/>
    </source>
</evidence>
<dbReference type="AlphaFoldDB" id="A0A094JIB0"/>
<dbReference type="EMBL" id="JPZO01000092">
    <property type="protein sequence ID" value="KFZ32281.1"/>
    <property type="molecule type" value="Genomic_DNA"/>
</dbReference>
<sequence length="61" mass="7405">MKQKAKMSTDFTTVWIKDEVFAHVGVFWKKADQRFLVYLIARLVSDRFFVELFKLFVRLLF</sequence>
<reference evidence="1" key="1">
    <citation type="submission" date="2014-08" db="EMBL/GenBank/DDBJ databases">
        <title>Fullgenome sequencing of Anoxybacillus sp.25 isolate from Garga hot-spring Russia.</title>
        <authorList>
            <person name="Rozanov A.S."/>
            <person name="Kotenko A.V."/>
            <person name="Malup T.K."/>
            <person name="Peltek S.E."/>
        </authorList>
    </citation>
    <scope>NUCLEOTIDE SEQUENCE [LARGE SCALE GENOMIC DNA]</scope>
    <source>
        <strain evidence="1">25</strain>
    </source>
</reference>
<protein>
    <submittedName>
        <fullName evidence="1">Uncharacterized protein</fullName>
    </submittedName>
</protein>
<organism evidence="1">
    <name type="scientific">Anoxybacillus flavithermus</name>
    <dbReference type="NCBI Taxonomy" id="33934"/>
    <lineage>
        <taxon>Bacteria</taxon>
        <taxon>Bacillati</taxon>
        <taxon>Bacillota</taxon>
        <taxon>Bacilli</taxon>
        <taxon>Bacillales</taxon>
        <taxon>Anoxybacillaceae</taxon>
        <taxon>Anoxybacillus</taxon>
    </lineage>
</organism>
<accession>A0A094JIB0</accession>
<proteinExistence type="predicted"/>
<gene>
    <name evidence="1" type="ORF">JS44_12810</name>
</gene>
<comment type="caution">
    <text evidence="1">The sequence shown here is derived from an EMBL/GenBank/DDBJ whole genome shotgun (WGS) entry which is preliminary data.</text>
</comment>